<dbReference type="EMBL" id="NMTQ01000020">
    <property type="protein sequence ID" value="PDX59145.1"/>
    <property type="molecule type" value="Genomic_DNA"/>
</dbReference>
<dbReference type="SUPFAM" id="SSF52540">
    <property type="entry name" value="P-loop containing nucleoside triphosphate hydrolases"/>
    <property type="match status" value="1"/>
</dbReference>
<feature type="domain" description="Endonuclease GajA/Old nuclease/RecF-like AAA" evidence="1">
    <location>
        <begin position="4"/>
        <end position="335"/>
    </location>
</feature>
<comment type="caution">
    <text evidence="3">The sequence shown here is derived from an EMBL/GenBank/DDBJ whole genome shotgun (WGS) entry which is preliminary data.</text>
</comment>
<dbReference type="CDD" id="cd01026">
    <property type="entry name" value="TOPRIM_OLD"/>
    <property type="match status" value="1"/>
</dbReference>
<evidence type="ECO:0000259" key="2">
    <source>
        <dbReference type="Pfam" id="PF20469"/>
    </source>
</evidence>
<dbReference type="InterPro" id="IPR051396">
    <property type="entry name" value="Bact_Antivir_Def_Nuclease"/>
</dbReference>
<gene>
    <name evidence="3" type="ORF">CGS46_04035</name>
</gene>
<sequence length="549" mass="62063">MNNMKINRLKIVNYKLFQNVTIEMNENINIFVGENDSGKSTILEALSMVLTGKINGSSVANRLNLDWFNAQVRQKFKESIEAGNTPDLPTIEIEVYFASPDEDEIAIKKYRGTNNSLHEDAEGVKLEIIFDTQYAPAYKQLLVEGKVRDIPVEYYRVNFRSFANPEYYVQTTARKVACIDTTKKDYGPVLSRFVSTSINEYLSEEDMTELRHAYRANRHEFTENQAVIRLNQKLQEGHSFDGKTIGLNLRESGIDEWKGDMSISLDGIPLENSGFGTQNMFKSEIFLLQNTDVDILIIEEPENNLSYSNMSILISKLSESNGKQLFISTHSSFVANKLGLQCLHLVANARTTPFKSLSSDTYNYFLKLPGYNTLRILLANKAILVEGPADELILQRAYIDNYGKQPIEDGIDVVAVDSLAFQRYCELASLISKPLTVVTDNDGNAEAVRKRYEKYTGLVTLCVESDNTLNTLEPSVLAANLDTFESFKSIIYLGKDIESRDPDSIKSFMIGNKTEWSMRVFTSEKKINYPSYILKAIGIDSENVGDRDE</sequence>
<name>A0A2A6ZCL4_9FIRM</name>
<evidence type="ECO:0000313" key="3">
    <source>
        <dbReference type="EMBL" id="PDX59145.1"/>
    </source>
</evidence>
<dbReference type="PANTHER" id="PTHR43581:SF4">
    <property type="entry name" value="ATP_GTP PHOSPHATASE"/>
    <property type="match status" value="1"/>
</dbReference>
<dbReference type="InterPro" id="IPR027417">
    <property type="entry name" value="P-loop_NTPase"/>
</dbReference>
<dbReference type="Gene3D" id="3.40.50.300">
    <property type="entry name" value="P-loop containing nucleotide triphosphate hydrolases"/>
    <property type="match status" value="1"/>
</dbReference>
<dbReference type="Pfam" id="PF20469">
    <property type="entry name" value="OLD-like_TOPRIM"/>
    <property type="match status" value="1"/>
</dbReference>
<dbReference type="InterPro" id="IPR041685">
    <property type="entry name" value="AAA_GajA/Old/RecF-like"/>
</dbReference>
<protein>
    <submittedName>
        <fullName evidence="3">Uncharacterized protein</fullName>
    </submittedName>
</protein>
<keyword evidence="4" id="KW-1185">Reference proteome</keyword>
<organism evidence="3 4">
    <name type="scientific">Faecalibacterium langellae</name>
    <dbReference type="NCBI Taxonomy" id="3435293"/>
    <lineage>
        <taxon>Bacteria</taxon>
        <taxon>Bacillati</taxon>
        <taxon>Bacillota</taxon>
        <taxon>Clostridia</taxon>
        <taxon>Eubacteriales</taxon>
        <taxon>Oscillospiraceae</taxon>
        <taxon>Faecalibacterium</taxon>
    </lineage>
</organism>
<dbReference type="PANTHER" id="PTHR43581">
    <property type="entry name" value="ATP/GTP PHOSPHATASE"/>
    <property type="match status" value="1"/>
</dbReference>
<evidence type="ECO:0000259" key="1">
    <source>
        <dbReference type="Pfam" id="PF13175"/>
    </source>
</evidence>
<dbReference type="Proteomes" id="UP000220752">
    <property type="component" value="Unassembled WGS sequence"/>
</dbReference>
<dbReference type="AlphaFoldDB" id="A0A2A6ZCL4"/>
<dbReference type="InterPro" id="IPR034139">
    <property type="entry name" value="TOPRIM_OLD"/>
</dbReference>
<dbReference type="Pfam" id="PF13175">
    <property type="entry name" value="AAA_15"/>
    <property type="match status" value="1"/>
</dbReference>
<evidence type="ECO:0000313" key="4">
    <source>
        <dbReference type="Proteomes" id="UP000220752"/>
    </source>
</evidence>
<reference evidence="3 4" key="1">
    <citation type="journal article" date="2017" name="Front. Microbiol.">
        <title>New Insights into the Diversity of the Genus Faecalibacterium.</title>
        <authorList>
            <person name="Benevides L."/>
            <person name="Burman S."/>
            <person name="Martin R."/>
            <person name="Robert V."/>
            <person name="Thomas M."/>
            <person name="Miquel S."/>
            <person name="Chain F."/>
            <person name="Sokol H."/>
            <person name="Bermudez-Humaran L.G."/>
            <person name="Morrison M."/>
            <person name="Langella P."/>
            <person name="Azevedo V.A."/>
            <person name="Chatel J.M."/>
            <person name="Soares S."/>
        </authorList>
    </citation>
    <scope>NUCLEOTIDE SEQUENCE [LARGE SCALE GENOMIC DNA]</scope>
    <source>
        <strain evidence="4">CNCM I-4540</strain>
    </source>
</reference>
<proteinExistence type="predicted"/>
<feature type="domain" description="OLD protein-like TOPRIM" evidence="2">
    <location>
        <begin position="377"/>
        <end position="442"/>
    </location>
</feature>
<accession>A0A2A6ZCL4</accession>